<evidence type="ECO:0000313" key="6">
    <source>
        <dbReference type="EMBL" id="AFX72988.1"/>
    </source>
</evidence>
<name>K7X0T2_SPIER</name>
<evidence type="ECO:0000256" key="3">
    <source>
        <dbReference type="ARBA" id="ARBA00013068"/>
    </source>
</evidence>
<evidence type="ECO:0000256" key="4">
    <source>
        <dbReference type="ARBA" id="ARBA00023152"/>
    </source>
</evidence>
<evidence type="ECO:0000256" key="2">
    <source>
        <dbReference type="ARBA" id="ARBA00010387"/>
    </source>
</evidence>
<proteinExistence type="evidence at transcript level"/>
<dbReference type="InterPro" id="IPR013785">
    <property type="entry name" value="Aldolase_TIM"/>
</dbReference>
<keyword evidence="4" id="KW-0324">Glycolysis</keyword>
<reference evidence="6" key="1">
    <citation type="submission" date="2012-04" db="EMBL/GenBank/DDBJ databases">
        <authorList>
            <person name="Lu G."/>
            <person name="Lu Y.J."/>
            <person name="Fan Z.G."/>
        </authorList>
    </citation>
    <scope>NUCLEOTIDE SEQUENCE</scope>
</reference>
<dbReference type="Gene3D" id="3.20.20.70">
    <property type="entry name" value="Aldolase class I"/>
    <property type="match status" value="2"/>
</dbReference>
<dbReference type="UniPathway" id="UPA00109">
    <property type="reaction ID" value="UER00183"/>
</dbReference>
<organism evidence="6">
    <name type="scientific">Spirometra erinaceieuropaei</name>
    <name type="common">Tapeworm</name>
    <name type="synonym">Spirometra erinacei</name>
    <dbReference type="NCBI Taxonomy" id="99802"/>
    <lineage>
        <taxon>Eukaryota</taxon>
        <taxon>Metazoa</taxon>
        <taxon>Spiralia</taxon>
        <taxon>Lophotrochozoa</taxon>
        <taxon>Platyhelminthes</taxon>
        <taxon>Cestoda</taxon>
        <taxon>Eucestoda</taxon>
        <taxon>Diphyllobothriidea</taxon>
        <taxon>Diphyllobothriidae</taxon>
        <taxon>Spirometra</taxon>
    </lineage>
</organism>
<evidence type="ECO:0000256" key="1">
    <source>
        <dbReference type="ARBA" id="ARBA00004714"/>
    </source>
</evidence>
<comment type="pathway">
    <text evidence="1">Carbohydrate degradation; glycolysis; D-glyceraldehyde 3-phosphate and glycerone phosphate from D-glucose: step 4/4.</text>
</comment>
<dbReference type="InterPro" id="IPR000741">
    <property type="entry name" value="FBA_I"/>
</dbReference>
<dbReference type="PANTHER" id="PTHR11627">
    <property type="entry name" value="FRUCTOSE-BISPHOSPHATE ALDOLASE"/>
    <property type="match status" value="1"/>
</dbReference>
<evidence type="ECO:0000256" key="5">
    <source>
        <dbReference type="ARBA" id="ARBA00023239"/>
    </source>
</evidence>
<dbReference type="GO" id="GO:0006096">
    <property type="term" value="P:glycolytic process"/>
    <property type="evidence" value="ECO:0007669"/>
    <property type="project" value="UniProtKB-UniPathway"/>
</dbReference>
<protein>
    <recommendedName>
        <fullName evidence="3">fructose-bisphosphate aldolase</fullName>
        <ecNumber evidence="3">4.1.2.13</ecNumber>
    </recommendedName>
</protein>
<dbReference type="EMBL" id="JQ913023">
    <property type="protein sequence ID" value="AFX72988.1"/>
    <property type="molecule type" value="mRNA"/>
</dbReference>
<dbReference type="GO" id="GO:0004332">
    <property type="term" value="F:fructose-bisphosphate aldolase activity"/>
    <property type="evidence" value="ECO:0007669"/>
    <property type="project" value="UniProtKB-EC"/>
</dbReference>
<sequence>MSGRFAEYLSEAKQKELRDIANAIVAPGKGILAADESVSTIGKRFKSINLENTEENRRLYRQLLFSTDPCLAKHISGVILFHDTVYQKTEDGTPLIKLLQDRGIIPGIKVDKGVVPLAGTWDEGTTQGLDGLSERCAQYKKDGCHFAKWRCVLKITERTPSYQAMMENANALATIQTLQRRVPAAVPGIVFLSGGMSEADATYNLNAINAMPGKKPWALTFSFGRALQASVIKIWQGKKENTQAAQNELLKLAQANGLAALGKFEGTLETAAGGQSLFVANHAY</sequence>
<dbReference type="SUPFAM" id="SSF51569">
    <property type="entry name" value="Aldolase"/>
    <property type="match status" value="1"/>
</dbReference>
<keyword evidence="5" id="KW-0456">Lyase</keyword>
<dbReference type="Pfam" id="PF00274">
    <property type="entry name" value="Glycolytic"/>
    <property type="match status" value="1"/>
</dbReference>
<dbReference type="AlphaFoldDB" id="K7X0T2"/>
<comment type="similarity">
    <text evidence="2">Belongs to the class I fructose-bisphosphate aldolase family.</text>
</comment>
<dbReference type="EC" id="4.1.2.13" evidence="3"/>
<accession>K7X0T2</accession>